<gene>
    <name evidence="2" type="ORF">JCM9157_2104</name>
</gene>
<organism evidence="2 3">
    <name type="scientific">Halalkalibacter akibai (strain ATCC 43226 / DSM 21942 / CIP 109018 / JCM 9157 / 1139)</name>
    <name type="common">Bacillus akibai</name>
    <dbReference type="NCBI Taxonomy" id="1236973"/>
    <lineage>
        <taxon>Bacteria</taxon>
        <taxon>Bacillati</taxon>
        <taxon>Bacillota</taxon>
        <taxon>Bacilli</taxon>
        <taxon>Bacillales</taxon>
        <taxon>Bacillaceae</taxon>
        <taxon>Halalkalibacter</taxon>
    </lineage>
</organism>
<protein>
    <submittedName>
        <fullName evidence="2">Uncharacterized protein</fullName>
    </submittedName>
</protein>
<keyword evidence="1" id="KW-0472">Membrane</keyword>
<feature type="transmembrane region" description="Helical" evidence="1">
    <location>
        <begin position="7"/>
        <end position="26"/>
    </location>
</feature>
<evidence type="ECO:0000313" key="2">
    <source>
        <dbReference type="EMBL" id="GAE35012.1"/>
    </source>
</evidence>
<proteinExistence type="predicted"/>
<keyword evidence="1" id="KW-0812">Transmembrane</keyword>
<dbReference type="EMBL" id="BAUV01000013">
    <property type="protein sequence ID" value="GAE35012.1"/>
    <property type="molecule type" value="Genomic_DNA"/>
</dbReference>
<feature type="transmembrane region" description="Helical" evidence="1">
    <location>
        <begin position="32"/>
        <end position="53"/>
    </location>
</feature>
<dbReference type="RefSeq" id="WP_156321483.1">
    <property type="nucleotide sequence ID" value="NZ_BAUV01000013.1"/>
</dbReference>
<keyword evidence="3" id="KW-1185">Reference proteome</keyword>
<reference evidence="2 3" key="1">
    <citation type="journal article" date="2014" name="Genome Announc.">
        <title>Draft Genome Sequences of Three Alkaliphilic Bacillus Strains, Bacillus wakoensis JCM 9140T, Bacillus akibai JCM 9157T, and Bacillus hemicellulosilyticus JCM 9152T.</title>
        <authorList>
            <person name="Yuki M."/>
            <person name="Oshima K."/>
            <person name="Suda W."/>
            <person name="Oshida Y."/>
            <person name="Kitamura K."/>
            <person name="Iida T."/>
            <person name="Hattori M."/>
            <person name="Ohkuma M."/>
        </authorList>
    </citation>
    <scope>NUCLEOTIDE SEQUENCE [LARGE SCALE GENOMIC DNA]</scope>
    <source>
        <strain evidence="2 3">JCM 9157</strain>
    </source>
</reference>
<dbReference type="Proteomes" id="UP000018896">
    <property type="component" value="Unassembled WGS sequence"/>
</dbReference>
<dbReference type="AlphaFoldDB" id="W4QSY9"/>
<evidence type="ECO:0000313" key="3">
    <source>
        <dbReference type="Proteomes" id="UP000018896"/>
    </source>
</evidence>
<accession>W4QSY9</accession>
<comment type="caution">
    <text evidence="2">The sequence shown here is derived from an EMBL/GenBank/DDBJ whole genome shotgun (WGS) entry which is preliminary data.</text>
</comment>
<evidence type="ECO:0000256" key="1">
    <source>
        <dbReference type="SAM" id="Phobius"/>
    </source>
</evidence>
<name>W4QSY9_HALA3</name>
<keyword evidence="1" id="KW-1133">Transmembrane helix</keyword>
<sequence>MENMNVISHLYFLFGVLFVIISRNGLEWGGSVIYPMGIFFVILGAGGIIRGFLQRNVH</sequence>